<keyword evidence="2 5" id="KW-0645">Protease</keyword>
<keyword evidence="1" id="KW-1188">Viral release from host cell</keyword>
<reference evidence="5" key="1">
    <citation type="submission" date="2019-11" db="EMBL/GenBank/DDBJ databases">
        <authorList>
            <person name="Feng L."/>
        </authorList>
    </citation>
    <scope>NUCLEOTIDE SEQUENCE</scope>
    <source>
        <strain evidence="5">SsimulansLFYP27</strain>
    </source>
</reference>
<evidence type="ECO:0000259" key="4">
    <source>
        <dbReference type="Pfam" id="PF04586"/>
    </source>
</evidence>
<feature type="domain" description="Prohead serine protease" evidence="4">
    <location>
        <begin position="12"/>
        <end position="173"/>
    </location>
</feature>
<protein>
    <submittedName>
        <fullName evidence="5">Caudovirus prohead protease</fullName>
    </submittedName>
</protein>
<dbReference type="GO" id="GO:0008233">
    <property type="term" value="F:peptidase activity"/>
    <property type="evidence" value="ECO:0007669"/>
    <property type="project" value="UniProtKB-KW"/>
</dbReference>
<dbReference type="NCBIfam" id="TIGR01543">
    <property type="entry name" value="proheadase_HK97"/>
    <property type="match status" value="1"/>
</dbReference>
<gene>
    <name evidence="5" type="ORF">SSLFYP27_00383</name>
</gene>
<proteinExistence type="predicted"/>
<accession>A0A6N2YI39</accession>
<name>A0A6N2YI39_STASI</name>
<evidence type="ECO:0000256" key="3">
    <source>
        <dbReference type="ARBA" id="ARBA00022801"/>
    </source>
</evidence>
<keyword evidence="3" id="KW-0378">Hydrolase</keyword>
<dbReference type="InterPro" id="IPR006433">
    <property type="entry name" value="Prohead_protease"/>
</dbReference>
<dbReference type="EMBL" id="CACRUO010000008">
    <property type="protein sequence ID" value="VYT66449.1"/>
    <property type="molecule type" value="Genomic_DNA"/>
</dbReference>
<dbReference type="GO" id="GO:0006508">
    <property type="term" value="P:proteolysis"/>
    <property type="evidence" value="ECO:0007669"/>
    <property type="project" value="UniProtKB-KW"/>
</dbReference>
<evidence type="ECO:0000256" key="2">
    <source>
        <dbReference type="ARBA" id="ARBA00022670"/>
    </source>
</evidence>
<evidence type="ECO:0000256" key="1">
    <source>
        <dbReference type="ARBA" id="ARBA00022612"/>
    </source>
</evidence>
<dbReference type="RefSeq" id="WP_023016043.1">
    <property type="nucleotide sequence ID" value="NZ_CACRUO010000008.1"/>
</dbReference>
<sequence>MDKEIRVGVVDEVRTSDDQKMIIEGYALKFDTWSEDLGGFKETISKEALRNTDLSDVRCLVDHQPSQIIGRTSAGTLALRVDDVGLKYRCELPNTTFARDLYENMRLGNINQCSFGFMLDKKGDELRYDEQEGIYKRTLKSISQLTDVSVVTYPAYKDTDVKPAIRSIENFEREKRKFKLRNKINEYANQK</sequence>
<dbReference type="AlphaFoldDB" id="A0A6N2YI39"/>
<dbReference type="Pfam" id="PF04586">
    <property type="entry name" value="Peptidase_S78"/>
    <property type="match status" value="1"/>
</dbReference>
<dbReference type="InterPro" id="IPR054613">
    <property type="entry name" value="Peptidase_S78_dom"/>
</dbReference>
<organism evidence="5">
    <name type="scientific">Staphylococcus simulans</name>
    <dbReference type="NCBI Taxonomy" id="1286"/>
    <lineage>
        <taxon>Bacteria</taxon>
        <taxon>Bacillati</taxon>
        <taxon>Bacillota</taxon>
        <taxon>Bacilli</taxon>
        <taxon>Bacillales</taxon>
        <taxon>Staphylococcaceae</taxon>
        <taxon>Staphylococcus</taxon>
    </lineage>
</organism>
<evidence type="ECO:0000313" key="5">
    <source>
        <dbReference type="EMBL" id="VYT66449.1"/>
    </source>
</evidence>